<name>B0YEP1_ASPFC</name>
<evidence type="ECO:0000313" key="2">
    <source>
        <dbReference type="Proteomes" id="UP000001699"/>
    </source>
</evidence>
<dbReference type="EMBL" id="DS499603">
    <property type="protein sequence ID" value="EDP47385.1"/>
    <property type="molecule type" value="Genomic_DNA"/>
</dbReference>
<proteinExistence type="predicted"/>
<reference evidence="1 2" key="1">
    <citation type="journal article" date="2008" name="PLoS Genet.">
        <title>Genomic islands in the pathogenic filamentous fungus Aspergillus fumigatus.</title>
        <authorList>
            <person name="Fedorova N.D."/>
            <person name="Khaldi N."/>
            <person name="Joardar V.S."/>
            <person name="Maiti R."/>
            <person name="Amedeo P."/>
            <person name="Anderson M.J."/>
            <person name="Crabtree J."/>
            <person name="Silva J.C."/>
            <person name="Badger J.H."/>
            <person name="Albarraq A."/>
            <person name="Angiuoli S."/>
            <person name="Bussey H."/>
            <person name="Bowyer P."/>
            <person name="Cotty P.J."/>
            <person name="Dyer P.S."/>
            <person name="Egan A."/>
            <person name="Galens K."/>
            <person name="Fraser-Liggett C.M."/>
            <person name="Haas B.J."/>
            <person name="Inman J.M."/>
            <person name="Kent R."/>
            <person name="Lemieux S."/>
            <person name="Malavazi I."/>
            <person name="Orvis J."/>
            <person name="Roemer T."/>
            <person name="Ronning C.M."/>
            <person name="Sundaram J.P."/>
            <person name="Sutton G."/>
            <person name="Turner G."/>
            <person name="Venter J.C."/>
            <person name="White O.R."/>
            <person name="Whitty B.R."/>
            <person name="Youngman P."/>
            <person name="Wolfe K.H."/>
            <person name="Goldman G.H."/>
            <person name="Wortman J.R."/>
            <person name="Jiang B."/>
            <person name="Denning D.W."/>
            <person name="Nierman W.C."/>
        </authorList>
    </citation>
    <scope>NUCLEOTIDE SEQUENCE [LARGE SCALE GENOMIC DNA]</scope>
    <source>
        <strain evidence="2">CBS 144.89 / FGSC A1163 / CEA10</strain>
    </source>
</reference>
<dbReference type="HOGENOM" id="CLU_2084330_0_0_1"/>
<keyword evidence="2" id="KW-1185">Reference proteome</keyword>
<protein>
    <submittedName>
        <fullName evidence="1">Uncharacterized protein</fullName>
    </submittedName>
</protein>
<dbReference type="OrthoDB" id="10570982at2759"/>
<evidence type="ECO:0000313" key="1">
    <source>
        <dbReference type="EMBL" id="EDP47385.1"/>
    </source>
</evidence>
<dbReference type="VEuPathDB" id="FungiDB:AFUB_099860"/>
<dbReference type="AlphaFoldDB" id="B0YEP1"/>
<organism evidence="1 2">
    <name type="scientific">Aspergillus fumigatus (strain CBS 144.89 / FGSC A1163 / CEA10)</name>
    <name type="common">Neosartorya fumigata</name>
    <dbReference type="NCBI Taxonomy" id="451804"/>
    <lineage>
        <taxon>Eukaryota</taxon>
        <taxon>Fungi</taxon>
        <taxon>Dikarya</taxon>
        <taxon>Ascomycota</taxon>
        <taxon>Pezizomycotina</taxon>
        <taxon>Eurotiomycetes</taxon>
        <taxon>Eurotiomycetidae</taxon>
        <taxon>Eurotiales</taxon>
        <taxon>Aspergillaceae</taxon>
        <taxon>Aspergillus</taxon>
        <taxon>Aspergillus subgen. Fumigati</taxon>
    </lineage>
</organism>
<sequence length="117" mass="13519">MPTRLAPTPCYHFSGLHRSVSCTILAAFSFRRQGMIHYGFLFLFGLSEAARNLGYTGVYRRRCKHCLLRSRHELPVYCSWTLPSVGFSPWLAVLDWRLSSSFYLSKVGIPEFKNFSF</sequence>
<gene>
    <name evidence="1" type="ORF">AFUB_099860</name>
</gene>
<accession>B0YEP1</accession>
<dbReference type="Proteomes" id="UP000001699">
    <property type="component" value="Unassembled WGS sequence"/>
</dbReference>